<accession>A0A250J072</accession>
<dbReference type="PANTHER" id="PTHR47495">
    <property type="entry name" value="ALDEHYDE DEHYDROGENASE"/>
    <property type="match status" value="1"/>
</dbReference>
<dbReference type="PIRSF" id="PIRSF036389">
    <property type="entry name" value="IOR_B"/>
    <property type="match status" value="1"/>
</dbReference>
<dbReference type="PROSITE" id="PS51318">
    <property type="entry name" value="TAT"/>
    <property type="match status" value="1"/>
</dbReference>
<gene>
    <name evidence="2" type="ORF">CYFUS_002272</name>
</gene>
<dbReference type="InterPro" id="IPR052516">
    <property type="entry name" value="N-heterocyclic_Hydroxylase"/>
</dbReference>
<dbReference type="InterPro" id="IPR046867">
    <property type="entry name" value="AldOxase/xan_DH_MoCoBD2"/>
</dbReference>
<organism evidence="2 3">
    <name type="scientific">Cystobacter fuscus</name>
    <dbReference type="NCBI Taxonomy" id="43"/>
    <lineage>
        <taxon>Bacteria</taxon>
        <taxon>Pseudomonadati</taxon>
        <taxon>Myxococcota</taxon>
        <taxon>Myxococcia</taxon>
        <taxon>Myxococcales</taxon>
        <taxon>Cystobacterineae</taxon>
        <taxon>Archangiaceae</taxon>
        <taxon>Cystobacter</taxon>
    </lineage>
</organism>
<dbReference type="Pfam" id="PF02738">
    <property type="entry name" value="MoCoBD_1"/>
    <property type="match status" value="1"/>
</dbReference>
<dbReference type="Gene3D" id="3.90.1170.50">
    <property type="entry name" value="Aldehyde oxidase/xanthine dehydrogenase, a/b hammerhead"/>
    <property type="match status" value="1"/>
</dbReference>
<feature type="domain" description="Aldehyde oxidase/xanthine dehydrogenase a/b hammerhead" evidence="1">
    <location>
        <begin position="217"/>
        <end position="306"/>
    </location>
</feature>
<protein>
    <submittedName>
        <fullName evidence="2">Isoquinoline 1-oxidoreductase beta subunit</fullName>
    </submittedName>
</protein>
<dbReference type="RefSeq" id="WP_095985261.1">
    <property type="nucleotide sequence ID" value="NZ_CP022098.1"/>
</dbReference>
<dbReference type="SUPFAM" id="SSF56003">
    <property type="entry name" value="Molybdenum cofactor-binding domain"/>
    <property type="match status" value="2"/>
</dbReference>
<dbReference type="SMART" id="SM01008">
    <property type="entry name" value="Ald_Xan_dh_C"/>
    <property type="match status" value="1"/>
</dbReference>
<dbReference type="Pfam" id="PF20256">
    <property type="entry name" value="MoCoBD_2"/>
    <property type="match status" value="2"/>
</dbReference>
<dbReference type="AlphaFoldDB" id="A0A250J072"/>
<dbReference type="KEGG" id="cfus:CYFUS_002272"/>
<name>A0A250J072_9BACT</name>
<dbReference type="InterPro" id="IPR012368">
    <property type="entry name" value="OxRdtase_Mopterin-bd_su_IorB"/>
</dbReference>
<dbReference type="Proteomes" id="UP000217257">
    <property type="component" value="Chromosome"/>
</dbReference>
<proteinExistence type="predicted"/>
<dbReference type="PANTHER" id="PTHR47495:SF3">
    <property type="entry name" value="BLR6219 PROTEIN"/>
    <property type="match status" value="1"/>
</dbReference>
<dbReference type="InterPro" id="IPR006311">
    <property type="entry name" value="TAT_signal"/>
</dbReference>
<sequence>MSEHSLDDNPIRLSRRSFLGGVGLVTAGLALELLPTNARAATMPNAYPPVPEQGFRPHVYVHVAPDGVVTMICHRSEMGQGVRSSLPVLIADEMGADMARVKVTQADGDEAYGDQNTDGSCSVRKIFTDLRYVGATARTMLVTVAARRWGVPANTCVARDHVVFHPASKRSLGFGELANDAARLPVPTKKDVTLRPRSELRHLGKELPLIDGPELVTGKAVFGADVVLPGMLTAMVVRPPVAGGRAARYDATRTLAVPGVKHVVELPAPKLPFGFQPLGGIAVVADNTWAAMRGRAVLDVTWEHGDNAGYDSAAYRQELTKAIGSSGKVVRNVGDADTTLASAKHKLEADYHTPHLAHAPMEPPVTVARVEGGRCEVWAATQNPQADRTEVARALGIDESQITIHVTLLGGGFGRKSMPDFVPEAALVARAVGAPVRVQWTREDDLRHDYYHATCAQRLSAALDDSGKIVAWRHRSAFPPIDSVFSGATFAGDSELNHGLLDLPLAIPHVRQENCEARAYTRIGWMRSVANVYHAFSVQSFIDELAHARGTDPRDMRLEIIGPPRIVTLKELGVGQLRNHSQSLDEHPVDTGRLHRVIERVTELSRWDSRKKEGRALGLAAHRSFLSYVAVVMSVVKDADERIRVDEVWLVADAGTVVNMDRVRAQFEGAVIFGMSLGLYGAITMKDGATEQSTFRDYRLVRMAEAPQRIHVEVIPSEGPPCGVGEPGVPPVAPALANAIFALTGTRVRELPFVRSVRV</sequence>
<evidence type="ECO:0000259" key="1">
    <source>
        <dbReference type="SMART" id="SM01008"/>
    </source>
</evidence>
<dbReference type="EMBL" id="CP022098">
    <property type="protein sequence ID" value="ATB36857.1"/>
    <property type="molecule type" value="Genomic_DNA"/>
</dbReference>
<evidence type="ECO:0000313" key="3">
    <source>
        <dbReference type="Proteomes" id="UP000217257"/>
    </source>
</evidence>
<evidence type="ECO:0000313" key="2">
    <source>
        <dbReference type="EMBL" id="ATB36857.1"/>
    </source>
</evidence>
<reference evidence="2 3" key="1">
    <citation type="submission" date="2017-06" db="EMBL/GenBank/DDBJ databases">
        <title>Sequencing and comparative analysis of myxobacterial genomes.</title>
        <authorList>
            <person name="Rupp O."/>
            <person name="Goesmann A."/>
            <person name="Sogaard-Andersen L."/>
        </authorList>
    </citation>
    <scope>NUCLEOTIDE SEQUENCE [LARGE SCALE GENOMIC DNA]</scope>
    <source>
        <strain evidence="2 3">DSM 52655</strain>
    </source>
</reference>
<dbReference type="InterPro" id="IPR008274">
    <property type="entry name" value="AldOxase/xan_DH_MoCoBD1"/>
</dbReference>
<dbReference type="GO" id="GO:0016491">
    <property type="term" value="F:oxidoreductase activity"/>
    <property type="evidence" value="ECO:0007669"/>
    <property type="project" value="InterPro"/>
</dbReference>
<dbReference type="InterPro" id="IPR000674">
    <property type="entry name" value="Ald_Oxase/Xan_DH_a/b"/>
</dbReference>
<dbReference type="Gene3D" id="3.30.365.10">
    <property type="entry name" value="Aldehyde oxidase/xanthine dehydrogenase, molybdopterin binding domain"/>
    <property type="match status" value="4"/>
</dbReference>
<dbReference type="InterPro" id="IPR037165">
    <property type="entry name" value="AldOxase/xan_DH_Mopterin-bd_sf"/>
</dbReference>